<name>A0A507EDE0_9FUNG</name>
<dbReference type="PROSITE" id="PS00344">
    <property type="entry name" value="GATA_ZN_FINGER_1"/>
    <property type="match status" value="1"/>
</dbReference>
<dbReference type="CDD" id="cd00202">
    <property type="entry name" value="ZnF_GATA"/>
    <property type="match status" value="1"/>
</dbReference>
<dbReference type="PROSITE" id="PS50114">
    <property type="entry name" value="GATA_ZN_FINGER_2"/>
    <property type="match status" value="1"/>
</dbReference>
<dbReference type="PROSITE" id="PS50112">
    <property type="entry name" value="PAS"/>
    <property type="match status" value="2"/>
</dbReference>
<keyword evidence="9" id="KW-1185">Reference proteome</keyword>
<feature type="domain" description="PAS" evidence="6">
    <location>
        <begin position="132"/>
        <end position="154"/>
    </location>
</feature>
<evidence type="ECO:0000256" key="4">
    <source>
        <dbReference type="PROSITE-ProRule" id="PRU00094"/>
    </source>
</evidence>
<dbReference type="Proteomes" id="UP000318582">
    <property type="component" value="Unassembled WGS sequence"/>
</dbReference>
<feature type="region of interest" description="Disordered" evidence="5">
    <location>
        <begin position="10"/>
        <end position="57"/>
    </location>
</feature>
<dbReference type="PANTHER" id="PTHR47429">
    <property type="entry name" value="PROTEIN TWIN LOV 1"/>
    <property type="match status" value="1"/>
</dbReference>
<dbReference type="Gene3D" id="3.30.50.10">
    <property type="entry name" value="Erythroid Transcription Factor GATA-1, subunit A"/>
    <property type="match status" value="1"/>
</dbReference>
<dbReference type="GO" id="GO:0005634">
    <property type="term" value="C:nucleus"/>
    <property type="evidence" value="ECO:0007669"/>
    <property type="project" value="TreeGrafter"/>
</dbReference>
<comment type="caution">
    <text evidence="8">The sequence shown here is derived from an EMBL/GenBank/DDBJ whole genome shotgun (WGS) entry which is preliminary data.</text>
</comment>
<dbReference type="SUPFAM" id="SSF55785">
    <property type="entry name" value="PYP-like sensor domain (PAS domain)"/>
    <property type="match status" value="2"/>
</dbReference>
<dbReference type="InterPro" id="IPR013655">
    <property type="entry name" value="PAS_fold_3"/>
</dbReference>
<accession>A0A507EDE0</accession>
<keyword evidence="4" id="KW-0479">Metal-binding</keyword>
<gene>
    <name evidence="8" type="ORF">PhCBS80983_g01292</name>
</gene>
<proteinExistence type="predicted"/>
<dbReference type="PANTHER" id="PTHR47429:SF7">
    <property type="entry name" value="GATA-FACTOR"/>
    <property type="match status" value="1"/>
</dbReference>
<dbReference type="EMBL" id="QEAQ01000009">
    <property type="protein sequence ID" value="TPX61208.1"/>
    <property type="molecule type" value="Genomic_DNA"/>
</dbReference>
<keyword evidence="2" id="KW-0288">FMN</keyword>
<dbReference type="GO" id="GO:0043565">
    <property type="term" value="F:sequence-specific DNA binding"/>
    <property type="evidence" value="ECO:0007669"/>
    <property type="project" value="InterPro"/>
</dbReference>
<feature type="domain" description="PAS" evidence="6">
    <location>
        <begin position="296"/>
        <end position="367"/>
    </location>
</feature>
<evidence type="ECO:0000256" key="2">
    <source>
        <dbReference type="ARBA" id="ARBA00022643"/>
    </source>
</evidence>
<sequence length="651" mass="73145">MSSSFILDQAAYNNTRDTTSQDDNNNYHTNRNHYNNTDDYTQRNNSPNNAVTTGYGGMPKLHMMEPKPTTLGPINQIPPSISLTGIYSATGFDILGILSWVVHRPNPKILIGPVDLSCSFVVSDPRKPDIPIVYASDTFSKLTGYAESEIINRSCRFLQAPGGKVEKGEIRRYTDHGVISQLRQDIDDGKECQYTVINYKKTGEPFINLLTIIPVELYRPGDISFFVGFQVDLVDQPQAILDRMRDGTYTINYQTHDHQVSQPDMRKSSAAADLAAFRYGQALSPSSSAGAPESVLAEGTEELLDDLGDFVHIVSLRGLFLYAAPQSTKQLLEYNAEDLMGHNLHEFVHPADYIPMMRELRVTNPGDSINIMSRYRRKRSGYVYLEINGHIYEGDKSKRTKCFILTGREKQISSLNVNDVLLPGRDSAETWVKLSQEGLTLYAFSNSASLLGDYSQGLASRSFSEYLHEADRSTFMDALARVTARENIEDVRCRLSIKRGFVPVVVRLYGRNCKTLGSLYCQIKVAESGGTGPLDLKSLADYRHLYENGNLFDVMREVRPTSLPFELNQLRMENKRIREELGGMAKKKTKPSTDSSLECSQCQTHISPEWRKGPDNQRTLCNACGLRYAKTLRQQQQQQQQQPPSSGSKTT</sequence>
<dbReference type="SUPFAM" id="SSF57716">
    <property type="entry name" value="Glucocorticoid receptor-like (DNA-binding domain)"/>
    <property type="match status" value="1"/>
</dbReference>
<evidence type="ECO:0000259" key="7">
    <source>
        <dbReference type="PROSITE" id="PS50114"/>
    </source>
</evidence>
<dbReference type="SMART" id="SM00091">
    <property type="entry name" value="PAS"/>
    <property type="match status" value="2"/>
</dbReference>
<protein>
    <submittedName>
        <fullName evidence="8">Uncharacterized protein</fullName>
    </submittedName>
</protein>
<feature type="compositionally biased region" description="Polar residues" evidence="5">
    <location>
        <begin position="42"/>
        <end position="52"/>
    </location>
</feature>
<keyword evidence="4" id="KW-0863">Zinc-finger</keyword>
<dbReference type="InterPro" id="IPR000679">
    <property type="entry name" value="Znf_GATA"/>
</dbReference>
<evidence type="ECO:0000313" key="8">
    <source>
        <dbReference type="EMBL" id="TPX61208.1"/>
    </source>
</evidence>
<dbReference type="InterPro" id="IPR013088">
    <property type="entry name" value="Znf_NHR/GATA"/>
</dbReference>
<keyword evidence="3" id="KW-0157">Chromophore</keyword>
<evidence type="ECO:0000259" key="6">
    <source>
        <dbReference type="PROSITE" id="PS50112"/>
    </source>
</evidence>
<feature type="domain" description="GATA-type" evidence="7">
    <location>
        <begin position="593"/>
        <end position="628"/>
    </location>
</feature>
<dbReference type="Pfam" id="PF13426">
    <property type="entry name" value="PAS_9"/>
    <property type="match status" value="1"/>
</dbReference>
<dbReference type="SMART" id="SM00401">
    <property type="entry name" value="ZnF_GATA"/>
    <property type="match status" value="1"/>
</dbReference>
<dbReference type="GO" id="GO:0006355">
    <property type="term" value="P:regulation of DNA-templated transcription"/>
    <property type="evidence" value="ECO:0007669"/>
    <property type="project" value="InterPro"/>
</dbReference>
<feature type="compositionally biased region" description="Low complexity" evidence="5">
    <location>
        <begin position="22"/>
        <end position="39"/>
    </location>
</feature>
<keyword evidence="4" id="KW-0862">Zinc</keyword>
<dbReference type="GO" id="GO:0008270">
    <property type="term" value="F:zinc ion binding"/>
    <property type="evidence" value="ECO:0007669"/>
    <property type="project" value="UniProtKB-KW"/>
</dbReference>
<dbReference type="AlphaFoldDB" id="A0A507EDE0"/>
<dbReference type="InterPro" id="IPR035965">
    <property type="entry name" value="PAS-like_dom_sf"/>
</dbReference>
<dbReference type="Pfam" id="PF00320">
    <property type="entry name" value="GATA"/>
    <property type="match status" value="1"/>
</dbReference>
<evidence type="ECO:0000256" key="3">
    <source>
        <dbReference type="ARBA" id="ARBA00022991"/>
    </source>
</evidence>
<evidence type="ECO:0000313" key="9">
    <source>
        <dbReference type="Proteomes" id="UP000318582"/>
    </source>
</evidence>
<dbReference type="CDD" id="cd00130">
    <property type="entry name" value="PAS"/>
    <property type="match status" value="2"/>
</dbReference>
<feature type="region of interest" description="Disordered" evidence="5">
    <location>
        <begin position="632"/>
        <end position="651"/>
    </location>
</feature>
<dbReference type="InterPro" id="IPR000014">
    <property type="entry name" value="PAS"/>
</dbReference>
<dbReference type="STRING" id="109895.A0A507EDE0"/>
<dbReference type="Gene3D" id="3.30.450.20">
    <property type="entry name" value="PAS domain"/>
    <property type="match status" value="2"/>
</dbReference>
<keyword evidence="1" id="KW-0285">Flavoprotein</keyword>
<reference evidence="8 9" key="1">
    <citation type="journal article" date="2019" name="Sci. Rep.">
        <title>Comparative genomics of chytrid fungi reveal insights into the obligate biotrophic and pathogenic lifestyle of Synchytrium endobioticum.</title>
        <authorList>
            <person name="van de Vossenberg B.T.L.H."/>
            <person name="Warris S."/>
            <person name="Nguyen H.D.T."/>
            <person name="van Gent-Pelzer M.P.E."/>
            <person name="Joly D.L."/>
            <person name="van de Geest H.C."/>
            <person name="Bonants P.J.M."/>
            <person name="Smith D.S."/>
            <person name="Levesque C.A."/>
            <person name="van der Lee T.A.J."/>
        </authorList>
    </citation>
    <scope>NUCLEOTIDE SEQUENCE [LARGE SCALE GENOMIC DNA]</scope>
    <source>
        <strain evidence="8 9">CBS 809.83</strain>
    </source>
</reference>
<organism evidence="8 9">
    <name type="scientific">Powellomyces hirtus</name>
    <dbReference type="NCBI Taxonomy" id="109895"/>
    <lineage>
        <taxon>Eukaryota</taxon>
        <taxon>Fungi</taxon>
        <taxon>Fungi incertae sedis</taxon>
        <taxon>Chytridiomycota</taxon>
        <taxon>Chytridiomycota incertae sedis</taxon>
        <taxon>Chytridiomycetes</taxon>
        <taxon>Spizellomycetales</taxon>
        <taxon>Powellomycetaceae</taxon>
        <taxon>Powellomyces</taxon>
    </lineage>
</organism>
<evidence type="ECO:0000256" key="1">
    <source>
        <dbReference type="ARBA" id="ARBA00022630"/>
    </source>
</evidence>
<dbReference type="Pfam" id="PF08447">
    <property type="entry name" value="PAS_3"/>
    <property type="match status" value="1"/>
</dbReference>
<evidence type="ECO:0000256" key="5">
    <source>
        <dbReference type="SAM" id="MobiDB-lite"/>
    </source>
</evidence>